<dbReference type="SUPFAM" id="SSF63411">
    <property type="entry name" value="LuxS/MPP-like metallohydrolase"/>
    <property type="match status" value="1"/>
</dbReference>
<dbReference type="InterPro" id="IPR013578">
    <property type="entry name" value="Peptidase_M16C_assoc"/>
</dbReference>
<feature type="non-terminal residue" evidence="2">
    <location>
        <position position="218"/>
    </location>
</feature>
<dbReference type="InterPro" id="IPR011249">
    <property type="entry name" value="Metalloenz_LuxS/M16"/>
</dbReference>
<accession>A0A444IS66</accession>
<keyword evidence="2" id="KW-0378">Hydrolase</keyword>
<dbReference type="GO" id="GO:0046872">
    <property type="term" value="F:metal ion binding"/>
    <property type="evidence" value="ECO:0007669"/>
    <property type="project" value="InterPro"/>
</dbReference>
<dbReference type="GO" id="GO:0016485">
    <property type="term" value="P:protein processing"/>
    <property type="evidence" value="ECO:0007669"/>
    <property type="project" value="TreeGrafter"/>
</dbReference>
<protein>
    <submittedName>
        <fullName evidence="2">Peptidase M16C associated</fullName>
        <ecNumber evidence="2">3.4.24.-</ecNumber>
    </submittedName>
</protein>
<feature type="domain" description="Peptidase M16C associated" evidence="1">
    <location>
        <begin position="1"/>
        <end position="210"/>
    </location>
</feature>
<reference evidence="2 3" key="1">
    <citation type="submission" date="2017-01" db="EMBL/GenBank/DDBJ databases">
        <title>The cable genome- insights into the physiology and evolution of filamentous bacteria capable of sulfide oxidation via long distance electron transfer.</title>
        <authorList>
            <person name="Schreiber L."/>
            <person name="Bjerg J.T."/>
            <person name="Boggild A."/>
            <person name="Van De Vossenberg J."/>
            <person name="Meysman F."/>
            <person name="Nielsen L.P."/>
            <person name="Schramm A."/>
            <person name="Kjeldsen K.U."/>
        </authorList>
    </citation>
    <scope>NUCLEOTIDE SEQUENCE [LARGE SCALE GENOMIC DNA]</scope>
    <source>
        <strain evidence="2">A1</strain>
    </source>
</reference>
<evidence type="ECO:0000313" key="2">
    <source>
        <dbReference type="EMBL" id="RWX43657.1"/>
    </source>
</evidence>
<organism evidence="2 3">
    <name type="scientific">Candidatus Electrothrix communis</name>
    <dbReference type="NCBI Taxonomy" id="1859133"/>
    <lineage>
        <taxon>Bacteria</taxon>
        <taxon>Pseudomonadati</taxon>
        <taxon>Thermodesulfobacteriota</taxon>
        <taxon>Desulfobulbia</taxon>
        <taxon>Desulfobulbales</taxon>
        <taxon>Desulfobulbaceae</taxon>
        <taxon>Candidatus Electrothrix</taxon>
    </lineage>
</organism>
<dbReference type="Proteomes" id="UP000288086">
    <property type="component" value="Unassembled WGS sequence"/>
</dbReference>
<proteinExistence type="predicted"/>
<dbReference type="AlphaFoldDB" id="A0A444IS66"/>
<dbReference type="PANTHER" id="PTHR43016">
    <property type="entry name" value="PRESEQUENCE PROTEASE"/>
    <property type="match status" value="1"/>
</dbReference>
<sequence length="218" mass="24837">MQLQQTPNTEETLALLPRLARQDLERKPDFLQAEVTDCDAVTCIVNELETNAIAYVQIGLDCSTISPDLLPWLDLFGTIATEIGTGSRDYMRFAKDINICTGGFSHSFSNYQQMNAPETLQSLLWFQLKALSGYLLEAIELVREVFADLDLTNRQRIREIVFREFTWTEHNVQSEGYSLAASRVFAHLSRSGMINEHVHGVTSYLKLKELVADYEEHE</sequence>
<dbReference type="PANTHER" id="PTHR43016:SF13">
    <property type="entry name" value="PRESEQUENCE PROTEASE, MITOCHONDRIAL"/>
    <property type="match status" value="1"/>
</dbReference>
<evidence type="ECO:0000259" key="1">
    <source>
        <dbReference type="SMART" id="SM01264"/>
    </source>
</evidence>
<gene>
    <name evidence="2" type="ORF">VT98_14251</name>
</gene>
<dbReference type="SMART" id="SM01264">
    <property type="entry name" value="M16C_associated"/>
    <property type="match status" value="1"/>
</dbReference>
<dbReference type="EC" id="3.4.24.-" evidence="2"/>
<name>A0A444IS66_9BACT</name>
<comment type="caution">
    <text evidence="2">The sequence shown here is derived from an EMBL/GenBank/DDBJ whole genome shotgun (WGS) entry which is preliminary data.</text>
</comment>
<dbReference type="GO" id="GO:0004222">
    <property type="term" value="F:metalloendopeptidase activity"/>
    <property type="evidence" value="ECO:0007669"/>
    <property type="project" value="TreeGrafter"/>
</dbReference>
<evidence type="ECO:0000313" key="3">
    <source>
        <dbReference type="Proteomes" id="UP000288086"/>
    </source>
</evidence>
<dbReference type="Pfam" id="PF08367">
    <property type="entry name" value="M16C_assoc"/>
    <property type="match status" value="1"/>
</dbReference>
<dbReference type="Gene3D" id="3.30.830.10">
    <property type="entry name" value="Metalloenzyme, LuxS/M16 peptidase-like"/>
    <property type="match status" value="1"/>
</dbReference>
<keyword evidence="3" id="KW-1185">Reference proteome</keyword>
<dbReference type="EMBL" id="MTKP01000425">
    <property type="protein sequence ID" value="RWX43657.1"/>
    <property type="molecule type" value="Genomic_DNA"/>
</dbReference>